<keyword evidence="6" id="KW-0833">Ubl conjugation pathway</keyword>
<evidence type="ECO:0000256" key="8">
    <source>
        <dbReference type="SAM" id="MobiDB-lite"/>
    </source>
</evidence>
<evidence type="ECO:0000256" key="1">
    <source>
        <dbReference type="ARBA" id="ARBA00004906"/>
    </source>
</evidence>
<dbReference type="InterPro" id="IPR051628">
    <property type="entry name" value="LUBAC_E3_Ligases"/>
</dbReference>
<feature type="region of interest" description="Disordered" evidence="8">
    <location>
        <begin position="1"/>
        <end position="46"/>
    </location>
</feature>
<dbReference type="Pfam" id="PF26200">
    <property type="entry name" value="Rcat_RNF216"/>
    <property type="match status" value="1"/>
</dbReference>
<dbReference type="GO" id="GO:0016740">
    <property type="term" value="F:transferase activity"/>
    <property type="evidence" value="ECO:0007669"/>
    <property type="project" value="UniProtKB-KW"/>
</dbReference>
<gene>
    <name evidence="10" type="ORF">K490DRAFT_32039</name>
</gene>
<reference evidence="10" key="1">
    <citation type="journal article" date="2020" name="Stud. Mycol.">
        <title>101 Dothideomycetes genomes: a test case for predicting lifestyles and emergence of pathogens.</title>
        <authorList>
            <person name="Haridas S."/>
            <person name="Albert R."/>
            <person name="Binder M."/>
            <person name="Bloem J."/>
            <person name="Labutti K."/>
            <person name="Salamov A."/>
            <person name="Andreopoulos B."/>
            <person name="Baker S."/>
            <person name="Barry K."/>
            <person name="Bills G."/>
            <person name="Bluhm B."/>
            <person name="Cannon C."/>
            <person name="Castanera R."/>
            <person name="Culley D."/>
            <person name="Daum C."/>
            <person name="Ezra D."/>
            <person name="Gonzalez J."/>
            <person name="Henrissat B."/>
            <person name="Kuo A."/>
            <person name="Liang C."/>
            <person name="Lipzen A."/>
            <person name="Lutzoni F."/>
            <person name="Magnuson J."/>
            <person name="Mondo S."/>
            <person name="Nolan M."/>
            <person name="Ohm R."/>
            <person name="Pangilinan J."/>
            <person name="Park H.-J."/>
            <person name="Ramirez L."/>
            <person name="Alfaro M."/>
            <person name="Sun H."/>
            <person name="Tritt A."/>
            <person name="Yoshinaga Y."/>
            <person name="Zwiers L.-H."/>
            <person name="Turgeon B."/>
            <person name="Goodwin S."/>
            <person name="Spatafora J."/>
            <person name="Crous P."/>
            <person name="Grigoriev I."/>
        </authorList>
    </citation>
    <scope>NUCLEOTIDE SEQUENCE</scope>
    <source>
        <strain evidence="10">CBS 121410</strain>
    </source>
</reference>
<dbReference type="SUPFAM" id="SSF57850">
    <property type="entry name" value="RING/U-box"/>
    <property type="match status" value="1"/>
</dbReference>
<evidence type="ECO:0000256" key="3">
    <source>
        <dbReference type="ARBA" id="ARBA00022723"/>
    </source>
</evidence>
<dbReference type="PROSITE" id="PS51873">
    <property type="entry name" value="TRIAD"/>
    <property type="match status" value="1"/>
</dbReference>
<comment type="pathway">
    <text evidence="1">Protein modification; protein ubiquitination.</text>
</comment>
<feature type="compositionally biased region" description="Low complexity" evidence="8">
    <location>
        <begin position="15"/>
        <end position="30"/>
    </location>
</feature>
<keyword evidence="4" id="KW-0677">Repeat</keyword>
<dbReference type="CDD" id="cd20353">
    <property type="entry name" value="Rcat_RBR_RNF216"/>
    <property type="match status" value="1"/>
</dbReference>
<feature type="domain" description="RING-type" evidence="9">
    <location>
        <begin position="272"/>
        <end position="582"/>
    </location>
</feature>
<dbReference type="CDD" id="cd16630">
    <property type="entry name" value="RING-HC_RBR_RNF216"/>
    <property type="match status" value="1"/>
</dbReference>
<dbReference type="Pfam" id="PF26112">
    <property type="entry name" value="UBA_RNF216"/>
    <property type="match status" value="1"/>
</dbReference>
<dbReference type="Pfam" id="PF26191">
    <property type="entry name" value="RING-HC_RBR_RNF216"/>
    <property type="match status" value="1"/>
</dbReference>
<dbReference type="AlphaFoldDB" id="A0A9P4HYQ6"/>
<proteinExistence type="predicted"/>
<dbReference type="EMBL" id="ML978711">
    <property type="protein sequence ID" value="KAF2091700.1"/>
    <property type="molecule type" value="Genomic_DNA"/>
</dbReference>
<evidence type="ECO:0000259" key="9">
    <source>
        <dbReference type="PROSITE" id="PS51873"/>
    </source>
</evidence>
<evidence type="ECO:0000256" key="2">
    <source>
        <dbReference type="ARBA" id="ARBA00022679"/>
    </source>
</evidence>
<sequence length="665" mass="74222">MLSGIPFKGSFRPKSIVSSPDSRPSSARSSETLAFDPDNVAPEPEEEEVKSLNACLEILYAIFPDVQPEVFREMLSSFSEESRLQVVTEAMLKHTDKWVRGRYKTSVSRHAQGQQHREGSAASTQCLSAEEKFRNEKYKAAVKAALYQEFKGLNHSTIRAVLAEHNYSYTQARPTVLALVTKSWRFSVTNFFMRRKVPSAADHPLIVWQKSDPKTGSLCSPRLIPTASPELNKELYDTLIAPVLAAQKDEQILRDREYANELNDAEAEEMGQMYDCECCFTPSTFEHLSACDNGGHYICFRCIRHSISEALYGQGWARSIDSEKLTLMCIAPVGDSTSSNCTGCLPVHSVQRALMEEADGPTTWRRLEERAASEALLKSQLPLVHCPFCAYAEVDDTALTSAQSWKLKNKGTLLLALVSILHILHLPALRLMVQLVGIATFISLTINYLLPTTRRIPVFAPLCAARTRLSRRRRGLKFTCASPLCSRSSCLSCSKEWRDIHICHESAITSLRTAVEDAVSSAVKRTCPQCNLSFVKSAGCNKLTCVCGYTMCYVCRARIGTEAYAHFCQHFRERGGQCQECDKCDLYKVEDEEMAVRKAAEKAEREWRDKEENEGLGGDVGSHVTGGVLVGGESGGGVLRALGVDVWDRKTWDRWLDRALDFFIA</sequence>
<dbReference type="PANTHER" id="PTHR22770:SF42">
    <property type="entry name" value="FINGER PROTEIN (ZIN), PUTATIVE (AFU_ORTHOLOGUE AFUA_4G03910)-RELATED"/>
    <property type="match status" value="1"/>
</dbReference>
<accession>A0A9P4HYQ6</accession>
<dbReference type="Proteomes" id="UP000799776">
    <property type="component" value="Unassembled WGS sequence"/>
</dbReference>
<dbReference type="InterPro" id="IPR058758">
    <property type="entry name" value="UBA_RNF216"/>
</dbReference>
<keyword evidence="2" id="KW-0808">Transferase</keyword>
<evidence type="ECO:0000313" key="10">
    <source>
        <dbReference type="EMBL" id="KAF2091700.1"/>
    </source>
</evidence>
<comment type="caution">
    <text evidence="10">The sequence shown here is derived from an EMBL/GenBank/DDBJ whole genome shotgun (WGS) entry which is preliminary data.</text>
</comment>
<dbReference type="Gene3D" id="1.20.120.1750">
    <property type="match status" value="1"/>
</dbReference>
<dbReference type="InterPro" id="IPR047544">
    <property type="entry name" value="RING-HC_RBR_RNF216"/>
</dbReference>
<evidence type="ECO:0000256" key="4">
    <source>
        <dbReference type="ARBA" id="ARBA00022737"/>
    </source>
</evidence>
<dbReference type="InterPro" id="IPR047546">
    <property type="entry name" value="Rcat_RBR_RNF216"/>
</dbReference>
<dbReference type="PANTHER" id="PTHR22770">
    <property type="entry name" value="UBIQUITIN CONJUGATING ENZYME 7 INTERACTING PROTEIN-RELATED"/>
    <property type="match status" value="1"/>
</dbReference>
<organism evidence="10 11">
    <name type="scientific">Saccharata proteae CBS 121410</name>
    <dbReference type="NCBI Taxonomy" id="1314787"/>
    <lineage>
        <taxon>Eukaryota</taxon>
        <taxon>Fungi</taxon>
        <taxon>Dikarya</taxon>
        <taxon>Ascomycota</taxon>
        <taxon>Pezizomycotina</taxon>
        <taxon>Dothideomycetes</taxon>
        <taxon>Dothideomycetes incertae sedis</taxon>
        <taxon>Botryosphaeriales</taxon>
        <taxon>Saccharataceae</taxon>
        <taxon>Saccharata</taxon>
    </lineage>
</organism>
<dbReference type="GO" id="GO:0008270">
    <property type="term" value="F:zinc ion binding"/>
    <property type="evidence" value="ECO:0007669"/>
    <property type="project" value="UniProtKB-KW"/>
</dbReference>
<dbReference type="InterPro" id="IPR044066">
    <property type="entry name" value="TRIAD_supradom"/>
</dbReference>
<evidence type="ECO:0000256" key="5">
    <source>
        <dbReference type="ARBA" id="ARBA00022771"/>
    </source>
</evidence>
<protein>
    <recommendedName>
        <fullName evidence="9">RING-type domain-containing protein</fullName>
    </recommendedName>
</protein>
<keyword evidence="5" id="KW-0863">Zinc-finger</keyword>
<evidence type="ECO:0000256" key="7">
    <source>
        <dbReference type="ARBA" id="ARBA00022833"/>
    </source>
</evidence>
<evidence type="ECO:0000256" key="6">
    <source>
        <dbReference type="ARBA" id="ARBA00022786"/>
    </source>
</evidence>
<name>A0A9P4HYQ6_9PEZI</name>
<dbReference type="OrthoDB" id="10009520at2759"/>
<evidence type="ECO:0000313" key="11">
    <source>
        <dbReference type="Proteomes" id="UP000799776"/>
    </source>
</evidence>
<keyword evidence="7" id="KW-0862">Zinc</keyword>
<keyword evidence="3" id="KW-0479">Metal-binding</keyword>
<keyword evidence="11" id="KW-1185">Reference proteome</keyword>